<feature type="compositionally biased region" description="Basic and acidic residues" evidence="1">
    <location>
        <begin position="492"/>
        <end position="514"/>
    </location>
</feature>
<evidence type="ECO:0000259" key="2">
    <source>
        <dbReference type="PROSITE" id="PS50858"/>
    </source>
</evidence>
<gene>
    <name evidence="3" type="ORF">PGT21_034959</name>
</gene>
<dbReference type="InterPro" id="IPR035925">
    <property type="entry name" value="BSD_dom_sf"/>
</dbReference>
<evidence type="ECO:0000256" key="1">
    <source>
        <dbReference type="SAM" id="MobiDB-lite"/>
    </source>
</evidence>
<feature type="compositionally biased region" description="Polar residues" evidence="1">
    <location>
        <begin position="580"/>
        <end position="596"/>
    </location>
</feature>
<dbReference type="Proteomes" id="UP000324748">
    <property type="component" value="Unassembled WGS sequence"/>
</dbReference>
<feature type="compositionally biased region" description="Low complexity" evidence="1">
    <location>
        <begin position="30"/>
        <end position="49"/>
    </location>
</feature>
<dbReference type="Gene3D" id="1.10.3970.10">
    <property type="entry name" value="BSD domain"/>
    <property type="match status" value="1"/>
</dbReference>
<feature type="region of interest" description="Disordered" evidence="1">
    <location>
        <begin position="1"/>
        <end position="82"/>
    </location>
</feature>
<feature type="compositionally biased region" description="Acidic residues" evidence="1">
    <location>
        <begin position="467"/>
        <end position="482"/>
    </location>
</feature>
<reference evidence="3 4" key="1">
    <citation type="submission" date="2019-05" db="EMBL/GenBank/DDBJ databases">
        <title>Emergence of the Ug99 lineage of the wheat stem rust pathogen through somatic hybridization.</title>
        <authorList>
            <person name="Li F."/>
            <person name="Upadhyaya N.M."/>
            <person name="Sperschneider J."/>
            <person name="Matny O."/>
            <person name="Nguyen-Phuc H."/>
            <person name="Mago R."/>
            <person name="Raley C."/>
            <person name="Miller M.E."/>
            <person name="Silverstein K.A.T."/>
            <person name="Henningsen E."/>
            <person name="Hirsch C.D."/>
            <person name="Visser B."/>
            <person name="Pretorius Z.A."/>
            <person name="Steffenson B.J."/>
            <person name="Schwessinger B."/>
            <person name="Dodds P.N."/>
            <person name="Figueroa M."/>
        </authorList>
    </citation>
    <scope>NUCLEOTIDE SEQUENCE [LARGE SCALE GENOMIC DNA]</scope>
    <source>
        <strain evidence="3">21-0</strain>
    </source>
</reference>
<protein>
    <recommendedName>
        <fullName evidence="2">BSD domain-containing protein</fullName>
    </recommendedName>
</protein>
<feature type="domain" description="BSD" evidence="2">
    <location>
        <begin position="423"/>
        <end position="452"/>
    </location>
</feature>
<dbReference type="PANTHER" id="PTHR16019">
    <property type="entry name" value="SYNAPSE-ASSOCIATED PROTEIN"/>
    <property type="match status" value="1"/>
</dbReference>
<dbReference type="SUPFAM" id="SSF140383">
    <property type="entry name" value="BSD domain-like"/>
    <property type="match status" value="1"/>
</dbReference>
<proteinExistence type="predicted"/>
<dbReference type="InterPro" id="IPR005607">
    <property type="entry name" value="BSD_dom"/>
</dbReference>
<name>A0A5B0ME32_PUCGR</name>
<dbReference type="Pfam" id="PF03909">
    <property type="entry name" value="BSD"/>
    <property type="match status" value="1"/>
</dbReference>
<dbReference type="AlphaFoldDB" id="A0A5B0ME32"/>
<sequence length="624" mass="67643">MHSTSSHSTLKPEQNHFKMDIPSVYDHPQPENTPTTEPNTTNKNSTQDTQPPPDQATPSSIESSAQTITELPTNAEPTSSNPISLDQELIDLKKTLGGVSASLGGWWGKVQKQSAEALAATNITAQINTARKDLASLNLIEKAKKEVERLGDQAKEGYAVISSEIEKGPDLESTEGRIVNVDGVELPAPSRAISASSSSNTITKDNNQGPTSPKGKERAPDQNQATDDSNPLSPNPLSTFDSGSIGSFFSKLTKDSESLTATIQSKISHLPNPAHVPARLTSSGKFDLSEVQKLAEGYLAKGEVYLQDVGKELKDFVQDAVKVIPPSELESVDQTEEGANNTSAVGVAEKRRILDVKREAMLSKLRRDESQLLADPRDEDESLQSAFDEFLAGVQHAGGFEGEAWKKRIQSELELEDSDQSALKGLLEKLVPSSMTDETFWTRYFFRIHRIDQEEAARRVVLSAAQEDNEGDFSWDMEDESEPPSPMVIIKSGKETSGRVVEGGKTERAEEVETPKLSNLSNPKIDSATAGKKEEPAPGEDEWGNSPVDGTDVPVVKPATSSGTTKSSSTSNNEARRNSASEPDTNDSFDVVSSHQSSDEKPKESTVAPADTNKHDDDEDSDWE</sequence>
<dbReference type="SMART" id="SM00751">
    <property type="entry name" value="BSD"/>
    <property type="match status" value="1"/>
</dbReference>
<evidence type="ECO:0000313" key="4">
    <source>
        <dbReference type="Proteomes" id="UP000324748"/>
    </source>
</evidence>
<evidence type="ECO:0000313" key="3">
    <source>
        <dbReference type="EMBL" id="KAA1075417.1"/>
    </source>
</evidence>
<dbReference type="InterPro" id="IPR051494">
    <property type="entry name" value="BSD_domain-containing"/>
</dbReference>
<organism evidence="3 4">
    <name type="scientific">Puccinia graminis f. sp. tritici</name>
    <dbReference type="NCBI Taxonomy" id="56615"/>
    <lineage>
        <taxon>Eukaryota</taxon>
        <taxon>Fungi</taxon>
        <taxon>Dikarya</taxon>
        <taxon>Basidiomycota</taxon>
        <taxon>Pucciniomycotina</taxon>
        <taxon>Pucciniomycetes</taxon>
        <taxon>Pucciniales</taxon>
        <taxon>Pucciniaceae</taxon>
        <taxon>Puccinia</taxon>
    </lineage>
</organism>
<feature type="compositionally biased region" description="Polar residues" evidence="1">
    <location>
        <begin position="221"/>
        <end position="241"/>
    </location>
</feature>
<feature type="compositionally biased region" description="Polar residues" evidence="1">
    <location>
        <begin position="1"/>
        <end position="12"/>
    </location>
</feature>
<feature type="compositionally biased region" description="Low complexity" evidence="1">
    <location>
        <begin position="190"/>
        <end position="199"/>
    </location>
</feature>
<dbReference type="EMBL" id="VSWC01000157">
    <property type="protein sequence ID" value="KAA1075417.1"/>
    <property type="molecule type" value="Genomic_DNA"/>
</dbReference>
<dbReference type="GO" id="GO:0005737">
    <property type="term" value="C:cytoplasm"/>
    <property type="evidence" value="ECO:0007669"/>
    <property type="project" value="TreeGrafter"/>
</dbReference>
<feature type="region of interest" description="Disordered" evidence="1">
    <location>
        <begin position="190"/>
        <end position="241"/>
    </location>
</feature>
<feature type="compositionally biased region" description="Polar residues" evidence="1">
    <location>
        <begin position="200"/>
        <end position="211"/>
    </location>
</feature>
<feature type="region of interest" description="Disordered" evidence="1">
    <location>
        <begin position="467"/>
        <end position="624"/>
    </location>
</feature>
<feature type="compositionally biased region" description="Low complexity" evidence="1">
    <location>
        <begin position="560"/>
        <end position="571"/>
    </location>
</feature>
<dbReference type="PANTHER" id="PTHR16019:SF5">
    <property type="entry name" value="BSD DOMAIN-CONTAINING PROTEIN 1"/>
    <property type="match status" value="1"/>
</dbReference>
<keyword evidence="4" id="KW-1185">Reference proteome</keyword>
<dbReference type="PROSITE" id="PS50858">
    <property type="entry name" value="BSD"/>
    <property type="match status" value="1"/>
</dbReference>
<comment type="caution">
    <text evidence="3">The sequence shown here is derived from an EMBL/GenBank/DDBJ whole genome shotgun (WGS) entry which is preliminary data.</text>
</comment>
<accession>A0A5B0ME32</accession>
<feature type="compositionally biased region" description="Polar residues" evidence="1">
    <location>
        <begin position="61"/>
        <end position="82"/>
    </location>
</feature>
<dbReference type="OrthoDB" id="73788at2759"/>